<dbReference type="Proteomes" id="UP000437862">
    <property type="component" value="Chromosome"/>
</dbReference>
<dbReference type="SUPFAM" id="SSF50156">
    <property type="entry name" value="PDZ domain-like"/>
    <property type="match status" value="1"/>
</dbReference>
<proteinExistence type="predicted"/>
<dbReference type="Gene3D" id="1.10.390.10">
    <property type="entry name" value="Neutral Protease Domain 2"/>
    <property type="match status" value="1"/>
</dbReference>
<dbReference type="Pfam" id="PF05299">
    <property type="entry name" value="Peptidase_M61"/>
    <property type="match status" value="1"/>
</dbReference>
<dbReference type="InterPro" id="IPR024191">
    <property type="entry name" value="Peptidase_M61"/>
</dbReference>
<dbReference type="InterPro" id="IPR040756">
    <property type="entry name" value="Peptidase_M61_N"/>
</dbReference>
<dbReference type="PROSITE" id="PS51257">
    <property type="entry name" value="PROKAR_LIPOPROTEIN"/>
    <property type="match status" value="1"/>
</dbReference>
<dbReference type="AlphaFoldDB" id="A0A562PG93"/>
<name>A0A562PG93_9BURK</name>
<dbReference type="Proteomes" id="UP000315112">
    <property type="component" value="Unassembled WGS sequence"/>
</dbReference>
<dbReference type="EMBL" id="VLKW01000013">
    <property type="protein sequence ID" value="TWI43006.1"/>
    <property type="molecule type" value="Genomic_DNA"/>
</dbReference>
<keyword evidence="6" id="KW-1185">Reference proteome</keyword>
<dbReference type="GO" id="GO:0008237">
    <property type="term" value="F:metallopeptidase activity"/>
    <property type="evidence" value="ECO:0007669"/>
    <property type="project" value="UniProtKB-KW"/>
</dbReference>
<feature type="chain" id="PRO_5044617697" evidence="1">
    <location>
        <begin position="24"/>
        <end position="641"/>
    </location>
</feature>
<accession>A0A562PG93</accession>
<dbReference type="OrthoDB" id="9778516at2"/>
<dbReference type="InterPro" id="IPR027268">
    <property type="entry name" value="Peptidase_M4/M1_CTD_sf"/>
</dbReference>
<reference evidence="3 6" key="3">
    <citation type="submission" date="2019-12" db="EMBL/GenBank/DDBJ databases">
        <title>Draft Genome Sequences of Six Type Strains of the Genus Massilia.</title>
        <authorList>
            <person name="Miess H."/>
            <person name="Frediansyah A."/>
            <person name="Goeker M."/>
            <person name="Gross H."/>
        </authorList>
    </citation>
    <scope>NUCLEOTIDE SEQUENCE [LARGE SCALE GENOMIC DNA]</scope>
    <source>
        <strain evidence="3 6">DSM 26639</strain>
    </source>
</reference>
<dbReference type="EMBL" id="CP046904">
    <property type="protein sequence ID" value="QGZ38925.1"/>
    <property type="molecule type" value="Genomic_DNA"/>
</dbReference>
<feature type="domain" description="PDZ" evidence="2">
    <location>
        <begin position="538"/>
        <end position="606"/>
    </location>
</feature>
<dbReference type="Gene3D" id="2.30.42.10">
    <property type="match status" value="1"/>
</dbReference>
<dbReference type="PIRSF" id="PIRSF016493">
    <property type="entry name" value="Glycyl_aminpptds"/>
    <property type="match status" value="1"/>
</dbReference>
<evidence type="ECO:0000313" key="5">
    <source>
        <dbReference type="Proteomes" id="UP000315112"/>
    </source>
</evidence>
<reference evidence="4" key="2">
    <citation type="submission" date="2019-07" db="EMBL/GenBank/DDBJ databases">
        <authorList>
            <person name="Whitman W."/>
            <person name="Huntemann M."/>
            <person name="Clum A."/>
            <person name="Pillay M."/>
            <person name="Palaniappan K."/>
            <person name="Varghese N."/>
            <person name="Mikhailova N."/>
            <person name="Stamatis D."/>
            <person name="Reddy T."/>
            <person name="Daum C."/>
            <person name="Shapiro N."/>
            <person name="Ivanova N."/>
            <person name="Kyrpides N."/>
            <person name="Woyke T."/>
        </authorList>
    </citation>
    <scope>NUCLEOTIDE SEQUENCE</scope>
    <source>
        <strain evidence="4">CGMCC 1.10685</strain>
    </source>
</reference>
<evidence type="ECO:0000313" key="4">
    <source>
        <dbReference type="EMBL" id="TWI43006.1"/>
    </source>
</evidence>
<reference evidence="4 5" key="1">
    <citation type="journal article" date="2015" name="Stand. Genomic Sci.">
        <title>Genomic Encyclopedia of Bacterial and Archaeal Type Strains, Phase III: the genomes of soil and plant-associated and newly described type strains.</title>
        <authorList>
            <person name="Whitman W.B."/>
            <person name="Woyke T."/>
            <person name="Klenk H.P."/>
            <person name="Zhou Y."/>
            <person name="Lilburn T.G."/>
            <person name="Beck B.J."/>
            <person name="De Vos P."/>
            <person name="Vandamme P."/>
            <person name="Eisen J.A."/>
            <person name="Garrity G."/>
            <person name="Hugenholtz P."/>
            <person name="Kyrpides N.C."/>
        </authorList>
    </citation>
    <scope>NUCLEOTIDE SEQUENCE [LARGE SCALE GENOMIC DNA]</scope>
    <source>
        <strain evidence="4 5">CGMCC 1.10685</strain>
    </source>
</reference>
<sequence>MRLSSVLALSSALLAGGCAMVHATEGPQPLPPEPPIAAPRDMAFNGTIRLHVDATDTAHKIYTVRESIPVQRPGDLVLLYPQWEAASHADTGMVAPLAGLVASAGGKRLAWRRDAADVFAFHVAVPPGTSTVDVQFQYLSPIGAGKTMAPDVMLVPWNRMVLYPAGWFMRNVMVQPSLALPAGFRTGSALDVAREQEGRIEYRPVSMEELVDAPVLAGRHLRRYALDAEGSRPVFLHVAADRADQLEITPAQLEPYRAAVRQARKLLRSEHYDRFDFLATASDVVAGSGGLEHLESAELNGPPDMFTSADARLLTGDLFAHEYVHSWNGKFRVPADMWTPNLNSIMRDSLLWVYEGQTQFWGNVIAARAGLRTAHQTRDVFAAEAALAQARIGRRWKSLQESTADPRYMAGKPVAWRDWQRREDYYGEGMLLWLDVDMRLRELTGERRGLDDFAAAFFGMRDGSRAPLTYTFADVADTLRRIAPYDWAGFLRERLDAHDDAHLLDGLARAGYRLAYTNEPTAYFRLLEEDGGIADFSYAIGLTVTKAGVARAVAWEGPAFRAGLAPGAQITAVNGQPFSVAALGAAVAATAGSAGTPVVLTFRQDGASTTATLDYRGGLRYPVLERVAGTPDRFEALFRPR</sequence>
<keyword evidence="1" id="KW-0732">Signal</keyword>
<dbReference type="Gene3D" id="2.60.40.3650">
    <property type="match status" value="1"/>
</dbReference>
<dbReference type="InterPro" id="IPR007963">
    <property type="entry name" value="Peptidase_M61_catalytic"/>
</dbReference>
<evidence type="ECO:0000259" key="2">
    <source>
        <dbReference type="SMART" id="SM00228"/>
    </source>
</evidence>
<protein>
    <submittedName>
        <fullName evidence="3">Peptidase M61</fullName>
    </submittedName>
    <submittedName>
        <fullName evidence="4">Putative metalloprotease with PDZ domain</fullName>
    </submittedName>
</protein>
<organism evidence="4 5">
    <name type="scientific">Pseudoduganella flava</name>
    <dbReference type="NCBI Taxonomy" id="871742"/>
    <lineage>
        <taxon>Bacteria</taxon>
        <taxon>Pseudomonadati</taxon>
        <taxon>Pseudomonadota</taxon>
        <taxon>Betaproteobacteria</taxon>
        <taxon>Burkholderiales</taxon>
        <taxon>Oxalobacteraceae</taxon>
        <taxon>Telluria group</taxon>
        <taxon>Pseudoduganella</taxon>
    </lineage>
</organism>
<keyword evidence="4" id="KW-0645">Protease</keyword>
<dbReference type="Pfam" id="PF17899">
    <property type="entry name" value="Peptidase_M61_N"/>
    <property type="match status" value="1"/>
</dbReference>
<dbReference type="GO" id="GO:0006508">
    <property type="term" value="P:proteolysis"/>
    <property type="evidence" value="ECO:0007669"/>
    <property type="project" value="UniProtKB-KW"/>
</dbReference>
<evidence type="ECO:0000256" key="1">
    <source>
        <dbReference type="SAM" id="SignalP"/>
    </source>
</evidence>
<keyword evidence="4" id="KW-0482">Metalloprotease</keyword>
<evidence type="ECO:0000313" key="3">
    <source>
        <dbReference type="EMBL" id="QGZ38925.1"/>
    </source>
</evidence>
<evidence type="ECO:0000313" key="6">
    <source>
        <dbReference type="Proteomes" id="UP000437862"/>
    </source>
</evidence>
<dbReference type="RefSeq" id="WP_145881035.1">
    <property type="nucleotide sequence ID" value="NZ_CP046904.1"/>
</dbReference>
<dbReference type="InterPro" id="IPR001478">
    <property type="entry name" value="PDZ"/>
</dbReference>
<dbReference type="SMART" id="SM00228">
    <property type="entry name" value="PDZ"/>
    <property type="match status" value="1"/>
</dbReference>
<keyword evidence="4" id="KW-0378">Hydrolase</keyword>
<feature type="signal peptide" evidence="1">
    <location>
        <begin position="1"/>
        <end position="23"/>
    </location>
</feature>
<gene>
    <name evidence="3" type="ORF">GO485_07620</name>
    <name evidence="4" type="ORF">IP92_05342</name>
</gene>
<dbReference type="InterPro" id="IPR036034">
    <property type="entry name" value="PDZ_sf"/>
</dbReference>